<dbReference type="GO" id="GO:0015629">
    <property type="term" value="C:actin cytoskeleton"/>
    <property type="evidence" value="ECO:0007669"/>
    <property type="project" value="TreeGrafter"/>
</dbReference>
<reference evidence="11" key="1">
    <citation type="submission" date="2023-07" db="EMBL/GenBank/DDBJ databases">
        <title>Chromosome-level Genome Assembly of Striped Snakehead (Channa striata).</title>
        <authorList>
            <person name="Liu H."/>
        </authorList>
    </citation>
    <scope>NUCLEOTIDE SEQUENCE</scope>
    <source>
        <strain evidence="11">Gz</strain>
        <tissue evidence="11">Muscle</tissue>
    </source>
</reference>
<feature type="domain" description="Gelsolin-like" evidence="10">
    <location>
        <begin position="179"/>
        <end position="254"/>
    </location>
</feature>
<keyword evidence="5" id="KW-0677">Repeat</keyword>
<dbReference type="CDD" id="cd11293">
    <property type="entry name" value="gelsolin_S4_like"/>
    <property type="match status" value="1"/>
</dbReference>
<dbReference type="GO" id="GO:0008154">
    <property type="term" value="P:actin polymerization or depolymerization"/>
    <property type="evidence" value="ECO:0007669"/>
    <property type="project" value="TreeGrafter"/>
</dbReference>
<dbReference type="Pfam" id="PF00626">
    <property type="entry name" value="Gelsolin"/>
    <property type="match status" value="6"/>
</dbReference>
<dbReference type="InterPro" id="IPR007122">
    <property type="entry name" value="Villin/Gelsolin"/>
</dbReference>
<dbReference type="GO" id="GO:0051015">
    <property type="term" value="F:actin filament binding"/>
    <property type="evidence" value="ECO:0007669"/>
    <property type="project" value="InterPro"/>
</dbReference>
<dbReference type="FunFam" id="3.40.20.10:FF:000002">
    <property type="entry name" value="Gelsolin"/>
    <property type="match status" value="1"/>
</dbReference>
<evidence type="ECO:0000256" key="2">
    <source>
        <dbReference type="ARBA" id="ARBA00008418"/>
    </source>
</evidence>
<keyword evidence="6" id="KW-0106">Calcium</keyword>
<dbReference type="GO" id="GO:0005737">
    <property type="term" value="C:cytoplasm"/>
    <property type="evidence" value="ECO:0007669"/>
    <property type="project" value="TreeGrafter"/>
</dbReference>
<evidence type="ECO:0000256" key="3">
    <source>
        <dbReference type="ARBA" id="ARBA00022467"/>
    </source>
</evidence>
<dbReference type="GO" id="GO:0005546">
    <property type="term" value="F:phosphatidylinositol-4,5-bisphosphate binding"/>
    <property type="evidence" value="ECO:0007669"/>
    <property type="project" value="TreeGrafter"/>
</dbReference>
<dbReference type="SMART" id="SM00262">
    <property type="entry name" value="GEL"/>
    <property type="match status" value="6"/>
</dbReference>
<evidence type="ECO:0000313" key="11">
    <source>
        <dbReference type="EMBL" id="KAK2836005.1"/>
    </source>
</evidence>
<dbReference type="CDD" id="cd11289">
    <property type="entry name" value="gelsolin_S2_like"/>
    <property type="match status" value="1"/>
</dbReference>
<dbReference type="FunFam" id="3.40.20.10:FF:000001">
    <property type="entry name" value="Gelsolin"/>
    <property type="match status" value="1"/>
</dbReference>
<dbReference type="PANTHER" id="PTHR11977">
    <property type="entry name" value="VILLIN"/>
    <property type="match status" value="1"/>
</dbReference>
<dbReference type="GO" id="GO:0030031">
    <property type="term" value="P:cell projection assembly"/>
    <property type="evidence" value="ECO:0007669"/>
    <property type="project" value="TreeGrafter"/>
</dbReference>
<feature type="domain" description="Gelsolin-like" evidence="10">
    <location>
        <begin position="776"/>
        <end position="849"/>
    </location>
</feature>
<dbReference type="AlphaFoldDB" id="A0AA88SFP6"/>
<dbReference type="InterPro" id="IPR007123">
    <property type="entry name" value="Gelsolin-like_dom"/>
</dbReference>
<dbReference type="EMBL" id="JAUPFM010000012">
    <property type="protein sequence ID" value="KAK2836005.1"/>
    <property type="molecule type" value="Genomic_DNA"/>
</dbReference>
<comment type="subcellular location">
    <subcellularLocation>
        <location evidence="1">Cytoplasm</location>
        <location evidence="1">Cytoskeleton</location>
    </subcellularLocation>
</comment>
<evidence type="ECO:0000256" key="7">
    <source>
        <dbReference type="ARBA" id="ARBA00023203"/>
    </source>
</evidence>
<evidence type="ECO:0000256" key="5">
    <source>
        <dbReference type="ARBA" id="ARBA00022737"/>
    </source>
</evidence>
<name>A0AA88SFP6_CHASR</name>
<keyword evidence="4" id="KW-0963">Cytoplasm</keyword>
<comment type="caution">
    <text evidence="11">The sequence shown here is derived from an EMBL/GenBank/DDBJ whole genome shotgun (WGS) entry which is preliminary data.</text>
</comment>
<feature type="domain" description="Gelsolin-like" evidence="10">
    <location>
        <begin position="295"/>
        <end position="365"/>
    </location>
</feature>
<organism evidence="11 12">
    <name type="scientific">Channa striata</name>
    <name type="common">Snakehead murrel</name>
    <name type="synonym">Ophicephalus striatus</name>
    <dbReference type="NCBI Taxonomy" id="64152"/>
    <lineage>
        <taxon>Eukaryota</taxon>
        <taxon>Metazoa</taxon>
        <taxon>Chordata</taxon>
        <taxon>Craniata</taxon>
        <taxon>Vertebrata</taxon>
        <taxon>Euteleostomi</taxon>
        <taxon>Actinopterygii</taxon>
        <taxon>Neopterygii</taxon>
        <taxon>Teleostei</taxon>
        <taxon>Neoteleostei</taxon>
        <taxon>Acanthomorphata</taxon>
        <taxon>Anabantaria</taxon>
        <taxon>Anabantiformes</taxon>
        <taxon>Channoidei</taxon>
        <taxon>Channidae</taxon>
        <taxon>Channa</taxon>
    </lineage>
</organism>
<sequence length="876" mass="97323">MSTYHSELTQREQELLKIRRDSDTKAAQLVKMEKMLEQTKNMLDKKTESGPEQMGYQENMVADLEEKVRSSRRYRRNSLHHTQMLESQMKTVKGELVGTLDHLQELRNVLRRSQQKAEERKAAMEKLAAGLRAAVSASSHPVSVSRLLQALSTMAQHKEFETAGKKPGLQVWRVEKLDLKPVPPPLYGQFFTGDAYIVLYTTSAPSYNVHSWMGDEASQDEKGAAAIFMTQLDDFLRGLPRQFTEYQNQESVTFQGYFKTGIKYKKGGVASGFHHVETNDANVKRLLHVKGRRMIKATEVDLSWASFNKGDCFIIDLGKDIYLWSGSESNRLERLKTTELAIDIRDNERKGRAEIHIVEEGSEPEPVIAVLGPMPSLPPGSADDEVVDIKNKNQASLYVISDAAGSMKVTLVADKNPFKQNMLSKNDCYIVDNGADKKIFVWKGQDASAEERKAAFCAANKFIQDKNYPQNTQVQVMPAGSETTLFKQFFFNWLDKDETTGPSKPFTVGRIAKVKQIPFDSSSLHSNTAMAAQHGMVDDGSGKVQIWRVEKGDKAPVDPSSYGQFFGGDCYLVLYSYNAGGREKHIIYTWQGRKCTQDELGASAILTVNLDNSMGGVATQVRVSQGQEPPHLVSLFKGKPLVIHMGGTSRKGGESKAGKTRVFHIRQSSTKASRAVEVEPTASVLNTNDVFVVKTPDSLVLWKGKGSSPEELAAAKYVAGLLGGTATEVEETNEPAGFWAALGGKKEYQTSKNLQKVVKPPRLFACTNKSGRLTAEEVPGEFTQIDLATDDVMILDTYDQLFVWVGNDANETEKSGSPKIAQDYVNSDPSGRRGIPINIIKQGGEPPSFTGWFQAWDNTMWDKDPLQAIQDRIKKP</sequence>
<evidence type="ECO:0000256" key="6">
    <source>
        <dbReference type="ARBA" id="ARBA00022837"/>
    </source>
</evidence>
<dbReference type="CDD" id="cd11290">
    <property type="entry name" value="gelsolin_S1_like"/>
    <property type="match status" value="1"/>
</dbReference>
<evidence type="ECO:0000256" key="1">
    <source>
        <dbReference type="ARBA" id="ARBA00004245"/>
    </source>
</evidence>
<keyword evidence="12" id="KW-1185">Reference proteome</keyword>
<dbReference type="GO" id="GO:0051014">
    <property type="term" value="P:actin filament severing"/>
    <property type="evidence" value="ECO:0007669"/>
    <property type="project" value="TreeGrafter"/>
</dbReference>
<dbReference type="Proteomes" id="UP001187415">
    <property type="component" value="Unassembled WGS sequence"/>
</dbReference>
<feature type="coiled-coil region" evidence="9">
    <location>
        <begin position="100"/>
        <end position="134"/>
    </location>
</feature>
<dbReference type="InterPro" id="IPR036180">
    <property type="entry name" value="Gelsolin-like_dom_sf"/>
</dbReference>
<gene>
    <name evidence="11" type="ORF">Q5P01_016489</name>
</gene>
<dbReference type="FunFam" id="3.40.20.10:FF:000004">
    <property type="entry name" value="Gelsolin"/>
    <property type="match status" value="1"/>
</dbReference>
<dbReference type="CDD" id="cd11292">
    <property type="entry name" value="gelsolin_S3_like"/>
    <property type="match status" value="1"/>
</dbReference>
<dbReference type="PANTHER" id="PTHR11977:SF27">
    <property type="entry name" value="SCINDERIN LIKE A-RELATED"/>
    <property type="match status" value="1"/>
</dbReference>
<dbReference type="Gene3D" id="3.40.20.10">
    <property type="entry name" value="Severin"/>
    <property type="match status" value="6"/>
</dbReference>
<dbReference type="FunFam" id="3.40.20.10:FF:000005">
    <property type="entry name" value="Gelsolin"/>
    <property type="match status" value="1"/>
</dbReference>
<evidence type="ECO:0000256" key="8">
    <source>
        <dbReference type="ARBA" id="ARBA00023212"/>
    </source>
</evidence>
<keyword evidence="3" id="KW-0117">Actin capping</keyword>
<dbReference type="PRINTS" id="PR00597">
    <property type="entry name" value="GELSOLIN"/>
</dbReference>
<keyword evidence="8" id="KW-0206">Cytoskeleton</keyword>
<dbReference type="FunFam" id="3.40.20.10:FF:000040">
    <property type="entry name" value="macrophage-capping protein-like isoform X1"/>
    <property type="match status" value="1"/>
</dbReference>
<evidence type="ECO:0000256" key="9">
    <source>
        <dbReference type="SAM" id="Coils"/>
    </source>
</evidence>
<feature type="domain" description="Gelsolin-like" evidence="10">
    <location>
        <begin position="415"/>
        <end position="486"/>
    </location>
</feature>
<keyword evidence="7" id="KW-0009">Actin-binding</keyword>
<accession>A0AA88SFP6</accession>
<evidence type="ECO:0000313" key="12">
    <source>
        <dbReference type="Proteomes" id="UP001187415"/>
    </source>
</evidence>
<dbReference type="SUPFAM" id="SSF55753">
    <property type="entry name" value="Actin depolymerizing proteins"/>
    <property type="match status" value="5"/>
</dbReference>
<protein>
    <recommendedName>
        <fullName evidence="10">Gelsolin-like domain-containing protein</fullName>
    </recommendedName>
</protein>
<dbReference type="GO" id="GO:0007417">
    <property type="term" value="P:central nervous system development"/>
    <property type="evidence" value="ECO:0007669"/>
    <property type="project" value="TreeGrafter"/>
</dbReference>
<dbReference type="InterPro" id="IPR029006">
    <property type="entry name" value="ADF-H/Gelsolin-like_dom_sf"/>
</dbReference>
<comment type="similarity">
    <text evidence="2">Belongs to the villin/gelsolin family.</text>
</comment>
<evidence type="ECO:0000259" key="10">
    <source>
        <dbReference type="Pfam" id="PF00626"/>
    </source>
</evidence>
<proteinExistence type="inferred from homology"/>
<evidence type="ECO:0000256" key="4">
    <source>
        <dbReference type="ARBA" id="ARBA00022490"/>
    </source>
</evidence>
<dbReference type="GO" id="GO:0051016">
    <property type="term" value="P:barbed-end actin filament capping"/>
    <property type="evidence" value="ECO:0007669"/>
    <property type="project" value="TreeGrafter"/>
</dbReference>
<feature type="domain" description="Gelsolin-like" evidence="10">
    <location>
        <begin position="674"/>
        <end position="717"/>
    </location>
</feature>
<dbReference type="CDD" id="cd11288">
    <property type="entry name" value="gelsolin_S5_like"/>
    <property type="match status" value="1"/>
</dbReference>
<feature type="domain" description="Gelsolin-like" evidence="10">
    <location>
        <begin position="553"/>
        <end position="632"/>
    </location>
</feature>
<dbReference type="SUPFAM" id="SSF82754">
    <property type="entry name" value="C-terminal, gelsolin-like domain of Sec23/24"/>
    <property type="match status" value="1"/>
</dbReference>
<keyword evidence="9" id="KW-0175">Coiled coil</keyword>
<dbReference type="CDD" id="cd11291">
    <property type="entry name" value="gelsolin_S6_like"/>
    <property type="match status" value="1"/>
</dbReference>